<feature type="compositionally biased region" description="Low complexity" evidence="1">
    <location>
        <begin position="317"/>
        <end position="329"/>
    </location>
</feature>
<dbReference type="Proteomes" id="UP001288320">
    <property type="component" value="Unassembled WGS sequence"/>
</dbReference>
<feature type="compositionally biased region" description="Basic and acidic residues" evidence="1">
    <location>
        <begin position="342"/>
        <end position="352"/>
    </location>
</feature>
<comment type="caution">
    <text evidence="3">The sequence shown here is derived from an EMBL/GenBank/DDBJ whole genome shotgun (WGS) entry which is preliminary data.</text>
</comment>
<feature type="domain" description="Aminoglycoside phosphotransferase" evidence="2">
    <location>
        <begin position="40"/>
        <end position="255"/>
    </location>
</feature>
<reference evidence="3 5" key="1">
    <citation type="submission" date="2023-10" db="EMBL/GenBank/DDBJ databases">
        <title>Whole Genome based description of the genera Actinobaculum and Actinotignum reveals a complex phylogenetic relationship within the species included in the genus Actinotignum.</title>
        <authorList>
            <person name="Jensen C.S."/>
            <person name="Dargis R."/>
            <person name="Kemp M."/>
            <person name="Christensen J.J."/>
        </authorList>
    </citation>
    <scope>NUCLEOTIDE SEQUENCE</scope>
    <source>
        <strain evidence="4 5">SLA_B089</strain>
        <strain evidence="3">SLA_B245</strain>
    </source>
</reference>
<dbReference type="SUPFAM" id="SSF56112">
    <property type="entry name" value="Protein kinase-like (PK-like)"/>
    <property type="match status" value="1"/>
</dbReference>
<evidence type="ECO:0000313" key="3">
    <source>
        <dbReference type="EMBL" id="MDY5140984.1"/>
    </source>
</evidence>
<dbReference type="GeneID" id="92814420"/>
<evidence type="ECO:0000256" key="1">
    <source>
        <dbReference type="SAM" id="MobiDB-lite"/>
    </source>
</evidence>
<organism evidence="3 6">
    <name type="scientific">Actinotignum timonense</name>
    <dbReference type="NCBI Taxonomy" id="1870995"/>
    <lineage>
        <taxon>Bacteria</taxon>
        <taxon>Bacillati</taxon>
        <taxon>Actinomycetota</taxon>
        <taxon>Actinomycetes</taxon>
        <taxon>Actinomycetales</taxon>
        <taxon>Actinomycetaceae</taxon>
        <taxon>Actinotignum</taxon>
    </lineage>
</organism>
<dbReference type="Proteomes" id="UP001284901">
    <property type="component" value="Unassembled WGS sequence"/>
</dbReference>
<sequence length="352" mass="38387">MTTSPLYLAALAVGALGVEIVSTRQPFVETEDFVSGCVLDSQGRHWMVKVPQNGTAATSLEAEAALAPQLLEELRAGRLPFDIMRPAGFVDADTGGRAVVYPEPFGRALVFEALGEEEVREMGRTLAAIHSIDRDVVARSGLPVYTAGQWRARVRAELEAADQETSLPTILRQRWMDVLDSDEVWDFEETVVHGDVASDNFLWSNGSVASVLGFGEAHVGDPARDLAAMLVLDDEQWPSFITSYENARSVELREADYTRIIFTSEFAIIRWLMYGIRTGSMEIRNDAVQMLGALAEDVREAPDLLPATPASEPAFTESASDAEASGADELTGETAVTAPDWADPHEAEFPPR</sequence>
<protein>
    <submittedName>
        <fullName evidence="3">Phosphotransferase</fullName>
    </submittedName>
</protein>
<keyword evidence="5" id="KW-1185">Reference proteome</keyword>
<proteinExistence type="predicted"/>
<dbReference type="EMBL" id="JAWNFV010000013">
    <property type="protein sequence ID" value="MDY5140984.1"/>
    <property type="molecule type" value="Genomic_DNA"/>
</dbReference>
<accession>A0AAW9HGS2</accession>
<dbReference type="AlphaFoldDB" id="A0AAW9HGS2"/>
<feature type="region of interest" description="Disordered" evidence="1">
    <location>
        <begin position="305"/>
        <end position="352"/>
    </location>
</feature>
<dbReference type="Gene3D" id="3.90.1200.10">
    <property type="match status" value="1"/>
</dbReference>
<evidence type="ECO:0000259" key="2">
    <source>
        <dbReference type="Pfam" id="PF01636"/>
    </source>
</evidence>
<gene>
    <name evidence="3" type="ORF">R6G74_06635</name>
    <name evidence="4" type="ORF">R6P33_06900</name>
</gene>
<dbReference type="RefSeq" id="WP_087070624.1">
    <property type="nucleotide sequence ID" value="NZ_CAUPFC010000009.1"/>
</dbReference>
<evidence type="ECO:0000313" key="5">
    <source>
        <dbReference type="Proteomes" id="UP001284901"/>
    </source>
</evidence>
<dbReference type="Pfam" id="PF01636">
    <property type="entry name" value="APH"/>
    <property type="match status" value="1"/>
</dbReference>
<dbReference type="InterPro" id="IPR002575">
    <property type="entry name" value="Aminoglycoside_PTrfase"/>
</dbReference>
<name>A0AAW9HGS2_9ACTO</name>
<evidence type="ECO:0000313" key="4">
    <source>
        <dbReference type="EMBL" id="MDY5146740.1"/>
    </source>
</evidence>
<dbReference type="EMBL" id="JAWNFY010000018">
    <property type="protein sequence ID" value="MDY5146740.1"/>
    <property type="molecule type" value="Genomic_DNA"/>
</dbReference>
<dbReference type="InterPro" id="IPR011009">
    <property type="entry name" value="Kinase-like_dom_sf"/>
</dbReference>
<evidence type="ECO:0000313" key="6">
    <source>
        <dbReference type="Proteomes" id="UP001288320"/>
    </source>
</evidence>